<dbReference type="EMBL" id="CAADFM010000083">
    <property type="protein sequence ID" value="VFK13196.1"/>
    <property type="molecule type" value="Genomic_DNA"/>
</dbReference>
<protein>
    <submittedName>
        <fullName evidence="2">Uncharacterized protein</fullName>
    </submittedName>
</protein>
<evidence type="ECO:0000256" key="1">
    <source>
        <dbReference type="SAM" id="MobiDB-lite"/>
    </source>
</evidence>
<accession>A0A450W818</accession>
<proteinExistence type="predicted"/>
<organism evidence="2">
    <name type="scientific">Candidatus Kentrum sp. LPFa</name>
    <dbReference type="NCBI Taxonomy" id="2126335"/>
    <lineage>
        <taxon>Bacteria</taxon>
        <taxon>Pseudomonadati</taxon>
        <taxon>Pseudomonadota</taxon>
        <taxon>Gammaproteobacteria</taxon>
        <taxon>Candidatus Kentrum</taxon>
    </lineage>
</organism>
<feature type="region of interest" description="Disordered" evidence="1">
    <location>
        <begin position="1"/>
        <end position="27"/>
    </location>
</feature>
<gene>
    <name evidence="2" type="ORF">BECKLPF1236A_GA0070988_1008310</name>
    <name evidence="3" type="ORF">BECKLPF1236C_GA0070990_1008410</name>
</gene>
<sequence length="77" mass="8398">MPFSPGLSRSGYPGKRNTRQLRGPIGPRRGLVGIESLSLAGRRPLAETQRILVGARRPPADAQLTLIEAQLIRVEVQ</sequence>
<evidence type="ECO:0000313" key="3">
    <source>
        <dbReference type="EMBL" id="VFK29293.1"/>
    </source>
</evidence>
<evidence type="ECO:0000313" key="2">
    <source>
        <dbReference type="EMBL" id="VFK13196.1"/>
    </source>
</evidence>
<reference evidence="2" key="1">
    <citation type="submission" date="2019-02" db="EMBL/GenBank/DDBJ databases">
        <authorList>
            <person name="Gruber-Vodicka R. H."/>
            <person name="Seah K. B. B."/>
        </authorList>
    </citation>
    <scope>NUCLEOTIDE SEQUENCE</scope>
    <source>
        <strain evidence="2">BECK_S312</strain>
        <strain evidence="3">BECK_S426</strain>
    </source>
</reference>
<name>A0A450W818_9GAMM</name>
<dbReference type="EMBL" id="CAADFP010000084">
    <property type="protein sequence ID" value="VFK29293.1"/>
    <property type="molecule type" value="Genomic_DNA"/>
</dbReference>
<dbReference type="AlphaFoldDB" id="A0A450W818"/>